<evidence type="ECO:0000256" key="4">
    <source>
        <dbReference type="ARBA" id="ARBA00022679"/>
    </source>
</evidence>
<dbReference type="PROSITE" id="PS01358">
    <property type="entry name" value="ZF_RANBP2_1"/>
    <property type="match status" value="1"/>
</dbReference>
<comment type="catalytic activity">
    <reaction evidence="1">
        <text>S-ubiquitinyl-[E2 ubiquitin-conjugating enzyme]-L-cysteine + [acceptor protein]-L-lysine = [E2 ubiquitin-conjugating enzyme]-L-cysteine + N(6)-ubiquitinyl-[acceptor protein]-L-lysine.</text>
        <dbReference type="EC" id="2.3.2.27"/>
    </reaction>
</comment>
<dbReference type="EC" id="2.3.2.27" evidence="3"/>
<keyword evidence="4" id="KW-0808">Transferase</keyword>
<evidence type="ECO:0000256" key="1">
    <source>
        <dbReference type="ARBA" id="ARBA00000900"/>
    </source>
</evidence>
<feature type="region of interest" description="Disordered" evidence="13">
    <location>
        <begin position="505"/>
        <end position="530"/>
    </location>
</feature>
<feature type="compositionally biased region" description="Low complexity" evidence="13">
    <location>
        <begin position="17"/>
        <end position="28"/>
    </location>
</feature>
<feature type="compositionally biased region" description="Low complexity" evidence="13">
    <location>
        <begin position="173"/>
        <end position="200"/>
    </location>
</feature>
<feature type="region of interest" description="Disordered" evidence="13">
    <location>
        <begin position="1"/>
        <end position="46"/>
    </location>
</feature>
<evidence type="ECO:0000313" key="16">
    <source>
        <dbReference type="EMBL" id="KAL3783370.1"/>
    </source>
</evidence>
<dbReference type="InterPro" id="IPR013083">
    <property type="entry name" value="Znf_RING/FYVE/PHD"/>
</dbReference>
<name>A0ABD3P5C0_9STRA</name>
<comment type="subcellular location">
    <subcellularLocation>
        <location evidence="2">Membrane</location>
        <topology evidence="2">Multi-pass membrane protein</topology>
    </subcellularLocation>
</comment>
<evidence type="ECO:0000313" key="17">
    <source>
        <dbReference type="Proteomes" id="UP001516023"/>
    </source>
</evidence>
<dbReference type="GO" id="GO:0061630">
    <property type="term" value="F:ubiquitin protein ligase activity"/>
    <property type="evidence" value="ECO:0007669"/>
    <property type="project" value="UniProtKB-EC"/>
</dbReference>
<dbReference type="InterPro" id="IPR001841">
    <property type="entry name" value="Znf_RING"/>
</dbReference>
<dbReference type="PROSITE" id="PS50199">
    <property type="entry name" value="ZF_RANBP2_2"/>
    <property type="match status" value="1"/>
</dbReference>
<dbReference type="PANTHER" id="PTHR45977:SF4">
    <property type="entry name" value="RING-TYPE DOMAIN-CONTAINING PROTEIN"/>
    <property type="match status" value="1"/>
</dbReference>
<dbReference type="Gene3D" id="3.30.40.10">
    <property type="entry name" value="Zinc/RING finger domain, C3HC4 (zinc finger)"/>
    <property type="match status" value="1"/>
</dbReference>
<dbReference type="Pfam" id="PF13639">
    <property type="entry name" value="zf-RING_2"/>
    <property type="match status" value="1"/>
</dbReference>
<dbReference type="InterPro" id="IPR001876">
    <property type="entry name" value="Znf_RanBP2"/>
</dbReference>
<keyword evidence="11" id="KW-0472">Membrane</keyword>
<dbReference type="InterPro" id="IPR036443">
    <property type="entry name" value="Znf_RanBP2_sf"/>
</dbReference>
<feature type="region of interest" description="Disordered" evidence="13">
    <location>
        <begin position="108"/>
        <end position="200"/>
    </location>
</feature>
<evidence type="ECO:0000256" key="12">
    <source>
        <dbReference type="PROSITE-ProRule" id="PRU00322"/>
    </source>
</evidence>
<evidence type="ECO:0000256" key="3">
    <source>
        <dbReference type="ARBA" id="ARBA00012483"/>
    </source>
</evidence>
<organism evidence="16 17">
    <name type="scientific">Cyclotella cryptica</name>
    <dbReference type="NCBI Taxonomy" id="29204"/>
    <lineage>
        <taxon>Eukaryota</taxon>
        <taxon>Sar</taxon>
        <taxon>Stramenopiles</taxon>
        <taxon>Ochrophyta</taxon>
        <taxon>Bacillariophyta</taxon>
        <taxon>Coscinodiscophyceae</taxon>
        <taxon>Thalassiosirophycidae</taxon>
        <taxon>Stephanodiscales</taxon>
        <taxon>Stephanodiscaceae</taxon>
        <taxon>Cyclotella</taxon>
    </lineage>
</organism>
<dbReference type="AlphaFoldDB" id="A0ABD3P5C0"/>
<evidence type="ECO:0000256" key="5">
    <source>
        <dbReference type="ARBA" id="ARBA00022692"/>
    </source>
</evidence>
<keyword evidence="6" id="KW-0479">Metal-binding</keyword>
<evidence type="ECO:0000256" key="10">
    <source>
        <dbReference type="ARBA" id="ARBA00022989"/>
    </source>
</evidence>
<evidence type="ECO:0000256" key="8">
    <source>
        <dbReference type="ARBA" id="ARBA00022786"/>
    </source>
</evidence>
<dbReference type="PANTHER" id="PTHR45977">
    <property type="entry name" value="TARGET OF ERK KINASE MPK-1"/>
    <property type="match status" value="1"/>
</dbReference>
<dbReference type="GO" id="GO:0016020">
    <property type="term" value="C:membrane"/>
    <property type="evidence" value="ECO:0007669"/>
    <property type="project" value="UniProtKB-SubCell"/>
</dbReference>
<sequence length="605" mass="65299">MSNSTSNNPRRKRKSVETTSDSMDESTSPPASERTEHPPMDVPADANQLLQDGIEATLTCPRCQHAVPLSNRIVHEANCSRRSPVSRPEAASAPPSDADLHAAISTRANSQVQNPSAENAPAASFVMGSIRPPPQSRLDRNNDHSRTEPDTRQPYSLSYHDVPAAATMDNVSTSTPSNETPTTSTTTTTAAAPTTTTANNEGTAEWACPRCTLLNPPALPYCDACLYRRSPPVNATRRELHPLIVRPPDPMRRERLVGDGVVQDGSAHGWVNVSPAPLAGTPHANTNNPNNGTTHGVPSPQQRLTTGYRIFNSALNGAMIGSVFGGLGGMLVGGIAGGLGGAYVSRVRNREEVEGRREVEEVLRNVDGWNGAGEGNIAGGTVRVHRGRNHLIAVSTDGIGGNRILRLRYNGMGRRTDASSAAAAANNTNQQQENAEIMERALAEMLLRMSYMHGFVPARGYGNILIQPELSYEELLERYGLGNENRRGASEGVIDSYPVAVVGEDDDQESVGSKLKHDQKEEDLSSSTTKTTGNVDYGTCGICLEDYQKGEQKKTLACPHSFHKECIDRWLKQVASCPVCKKEVEMFQPNHQVQEDKKPESCGGK</sequence>
<evidence type="ECO:0000256" key="2">
    <source>
        <dbReference type="ARBA" id="ARBA00004141"/>
    </source>
</evidence>
<keyword evidence="10" id="KW-1133">Transmembrane helix</keyword>
<evidence type="ECO:0000256" key="6">
    <source>
        <dbReference type="ARBA" id="ARBA00022723"/>
    </source>
</evidence>
<dbReference type="SUPFAM" id="SSF57850">
    <property type="entry name" value="RING/U-box"/>
    <property type="match status" value="1"/>
</dbReference>
<evidence type="ECO:0000259" key="14">
    <source>
        <dbReference type="PROSITE" id="PS50089"/>
    </source>
</evidence>
<feature type="compositionally biased region" description="Basic and acidic residues" evidence="13">
    <location>
        <begin position="137"/>
        <end position="151"/>
    </location>
</feature>
<feature type="compositionally biased region" description="Polar residues" evidence="13">
    <location>
        <begin position="108"/>
        <end position="117"/>
    </location>
</feature>
<reference evidence="16 17" key="1">
    <citation type="journal article" date="2020" name="G3 (Bethesda)">
        <title>Improved Reference Genome for Cyclotella cryptica CCMP332, a Model for Cell Wall Morphogenesis, Salinity Adaptation, and Lipid Production in Diatoms (Bacillariophyta).</title>
        <authorList>
            <person name="Roberts W.R."/>
            <person name="Downey K.M."/>
            <person name="Ruck E.C."/>
            <person name="Traller J.C."/>
            <person name="Alverson A.J."/>
        </authorList>
    </citation>
    <scope>NUCLEOTIDE SEQUENCE [LARGE SCALE GENOMIC DNA]</scope>
    <source>
        <strain evidence="16 17">CCMP332</strain>
    </source>
</reference>
<evidence type="ECO:0000256" key="11">
    <source>
        <dbReference type="ARBA" id="ARBA00023136"/>
    </source>
</evidence>
<evidence type="ECO:0000256" key="9">
    <source>
        <dbReference type="ARBA" id="ARBA00022833"/>
    </source>
</evidence>
<gene>
    <name evidence="16" type="ORF">HJC23_013415</name>
</gene>
<dbReference type="SMART" id="SM00184">
    <property type="entry name" value="RING"/>
    <property type="match status" value="1"/>
</dbReference>
<dbReference type="Gene3D" id="2.30.30.380">
    <property type="entry name" value="Zn-finger domain of Sec23/24"/>
    <property type="match status" value="1"/>
</dbReference>
<keyword evidence="8" id="KW-0833">Ubl conjugation pathway</keyword>
<evidence type="ECO:0000256" key="7">
    <source>
        <dbReference type="ARBA" id="ARBA00022771"/>
    </source>
</evidence>
<feature type="domain" description="RING-type" evidence="14">
    <location>
        <begin position="540"/>
        <end position="581"/>
    </location>
</feature>
<evidence type="ECO:0000259" key="15">
    <source>
        <dbReference type="PROSITE" id="PS50199"/>
    </source>
</evidence>
<dbReference type="PROSITE" id="PS50089">
    <property type="entry name" value="ZF_RING_2"/>
    <property type="match status" value="1"/>
</dbReference>
<keyword evidence="7 12" id="KW-0863">Zinc-finger</keyword>
<protein>
    <recommendedName>
        <fullName evidence="3">RING-type E3 ubiquitin transferase</fullName>
        <ecNumber evidence="3">2.3.2.27</ecNumber>
    </recommendedName>
</protein>
<dbReference type="EMBL" id="JABMIG020000262">
    <property type="protein sequence ID" value="KAL3783370.1"/>
    <property type="molecule type" value="Genomic_DNA"/>
</dbReference>
<proteinExistence type="predicted"/>
<keyword evidence="9" id="KW-0862">Zinc</keyword>
<keyword evidence="5" id="KW-0812">Transmembrane</keyword>
<feature type="domain" description="RanBP2-type" evidence="15">
    <location>
        <begin position="200"/>
        <end position="231"/>
    </location>
</feature>
<keyword evidence="17" id="KW-1185">Reference proteome</keyword>
<comment type="caution">
    <text evidence="16">The sequence shown here is derived from an EMBL/GenBank/DDBJ whole genome shotgun (WGS) entry which is preliminary data.</text>
</comment>
<dbReference type="SUPFAM" id="SSF90209">
    <property type="entry name" value="Ran binding protein zinc finger-like"/>
    <property type="match status" value="1"/>
</dbReference>
<evidence type="ECO:0000256" key="13">
    <source>
        <dbReference type="SAM" id="MobiDB-lite"/>
    </source>
</evidence>
<dbReference type="SMART" id="SM00547">
    <property type="entry name" value="ZnF_RBZ"/>
    <property type="match status" value="1"/>
</dbReference>
<accession>A0ABD3P5C0</accession>
<dbReference type="GO" id="GO:0008270">
    <property type="term" value="F:zinc ion binding"/>
    <property type="evidence" value="ECO:0007669"/>
    <property type="project" value="UniProtKB-KW"/>
</dbReference>
<dbReference type="Proteomes" id="UP001516023">
    <property type="component" value="Unassembled WGS sequence"/>
</dbReference>